<feature type="transmembrane region" description="Helical" evidence="7">
    <location>
        <begin position="284"/>
        <end position="308"/>
    </location>
</feature>
<feature type="transmembrane region" description="Helical" evidence="7">
    <location>
        <begin position="168"/>
        <end position="186"/>
    </location>
</feature>
<dbReference type="Proteomes" id="UP001198962">
    <property type="component" value="Unassembled WGS sequence"/>
</dbReference>
<dbReference type="InterPro" id="IPR004776">
    <property type="entry name" value="Mem_transp_PIN-like"/>
</dbReference>
<evidence type="ECO:0000256" key="2">
    <source>
        <dbReference type="ARBA" id="ARBA00022448"/>
    </source>
</evidence>
<sequence>MENLIFSLNATIPIFLLMVLGVFFRRVGLIKGELIGGLNQFVFKAALPVLLFGDLAVEDFTSVWDTRFVVFCFGTTLLSITIVYLISLTLKDSSIRGEFVQGSYRSSAAILGIAFIKNIYGTSGMAPLMIVGSVPLYNVMAVVVLSFMRPGQSGMSDPTLLKKTLRGIATNPIILGIFFGALWSVLKIPMPAIMLKTVNTLGGMATPLGLMAMGAGFDWKQAKRGMGSAFLGSFMKLFGLCAIFLPVAVFFGFREAKLIAILVMLGSSTTVSSYVMARNMGHAGVLTSSIVALTTCGSAFSLTFWLYLLKTLELI</sequence>
<dbReference type="PANTHER" id="PTHR36838">
    <property type="entry name" value="AUXIN EFFLUX CARRIER FAMILY PROTEIN"/>
    <property type="match status" value="1"/>
</dbReference>
<dbReference type="PANTHER" id="PTHR36838:SF4">
    <property type="entry name" value="AUXIN EFFLUX CARRIER FAMILY PROTEIN"/>
    <property type="match status" value="1"/>
</dbReference>
<keyword evidence="6 7" id="KW-0472">Membrane</keyword>
<comment type="caution">
    <text evidence="8">The sequence shown here is derived from an EMBL/GenBank/DDBJ whole genome shotgun (WGS) entry which is preliminary data.</text>
</comment>
<name>A0AAE3DJS3_9FIRM</name>
<keyword evidence="5 7" id="KW-1133">Transmembrane helix</keyword>
<protein>
    <submittedName>
        <fullName evidence="8">AEC family transporter</fullName>
    </submittedName>
</protein>
<dbReference type="GO" id="GO:0016020">
    <property type="term" value="C:membrane"/>
    <property type="evidence" value="ECO:0007669"/>
    <property type="project" value="UniProtKB-SubCell"/>
</dbReference>
<evidence type="ECO:0000313" key="8">
    <source>
        <dbReference type="EMBL" id="MCC2164402.1"/>
    </source>
</evidence>
<dbReference type="EMBL" id="JAJEPU010000013">
    <property type="protein sequence ID" value="MCC2164402.1"/>
    <property type="molecule type" value="Genomic_DNA"/>
</dbReference>
<feature type="transmembrane region" description="Helical" evidence="7">
    <location>
        <begin position="198"/>
        <end position="217"/>
    </location>
</feature>
<keyword evidence="3" id="KW-1003">Cell membrane</keyword>
<feature type="transmembrane region" description="Helical" evidence="7">
    <location>
        <begin position="36"/>
        <end position="56"/>
    </location>
</feature>
<dbReference type="AlphaFoldDB" id="A0AAE3DJS3"/>
<evidence type="ECO:0000256" key="7">
    <source>
        <dbReference type="SAM" id="Phobius"/>
    </source>
</evidence>
<comment type="subcellular location">
    <subcellularLocation>
        <location evidence="1">Membrane</location>
        <topology evidence="1">Multi-pass membrane protein</topology>
    </subcellularLocation>
</comment>
<accession>A0AAE3DJS3</accession>
<keyword evidence="9" id="KW-1185">Reference proteome</keyword>
<feature type="transmembrane region" description="Helical" evidence="7">
    <location>
        <begin position="6"/>
        <end position="24"/>
    </location>
</feature>
<dbReference type="GO" id="GO:0055085">
    <property type="term" value="P:transmembrane transport"/>
    <property type="evidence" value="ECO:0007669"/>
    <property type="project" value="InterPro"/>
</dbReference>
<evidence type="ECO:0000256" key="1">
    <source>
        <dbReference type="ARBA" id="ARBA00004141"/>
    </source>
</evidence>
<evidence type="ECO:0000256" key="3">
    <source>
        <dbReference type="ARBA" id="ARBA00022475"/>
    </source>
</evidence>
<evidence type="ECO:0000256" key="5">
    <source>
        <dbReference type="ARBA" id="ARBA00022989"/>
    </source>
</evidence>
<proteinExistence type="predicted"/>
<evidence type="ECO:0000256" key="6">
    <source>
        <dbReference type="ARBA" id="ARBA00023136"/>
    </source>
</evidence>
<gene>
    <name evidence="8" type="ORF">LKD32_05830</name>
</gene>
<keyword evidence="4 7" id="KW-0812">Transmembrane</keyword>
<evidence type="ECO:0000256" key="4">
    <source>
        <dbReference type="ARBA" id="ARBA00022692"/>
    </source>
</evidence>
<feature type="transmembrane region" description="Helical" evidence="7">
    <location>
        <begin position="126"/>
        <end position="147"/>
    </location>
</feature>
<feature type="transmembrane region" description="Helical" evidence="7">
    <location>
        <begin position="68"/>
        <end position="90"/>
    </location>
</feature>
<feature type="transmembrane region" description="Helical" evidence="7">
    <location>
        <begin position="258"/>
        <end position="277"/>
    </location>
</feature>
<reference evidence="8" key="1">
    <citation type="submission" date="2021-10" db="EMBL/GenBank/DDBJ databases">
        <title>Anaerobic single-cell dispensing facilitates the cultivation of human gut bacteria.</title>
        <authorList>
            <person name="Afrizal A."/>
        </authorList>
    </citation>
    <scope>NUCLEOTIDE SEQUENCE</scope>
    <source>
        <strain evidence="8">CLA-AA-H274</strain>
    </source>
</reference>
<organism evidence="8 9">
    <name type="scientific">Brotaphodocola catenula</name>
    <dbReference type="NCBI Taxonomy" id="2885361"/>
    <lineage>
        <taxon>Bacteria</taxon>
        <taxon>Bacillati</taxon>
        <taxon>Bacillota</taxon>
        <taxon>Clostridia</taxon>
        <taxon>Lachnospirales</taxon>
        <taxon>Lachnospiraceae</taxon>
        <taxon>Brotaphodocola</taxon>
    </lineage>
</organism>
<evidence type="ECO:0000313" key="9">
    <source>
        <dbReference type="Proteomes" id="UP001198962"/>
    </source>
</evidence>
<dbReference type="Pfam" id="PF03547">
    <property type="entry name" value="Mem_trans"/>
    <property type="match status" value="1"/>
</dbReference>
<keyword evidence="2" id="KW-0813">Transport</keyword>
<dbReference type="RefSeq" id="WP_308451051.1">
    <property type="nucleotide sequence ID" value="NZ_JAJEPU010000013.1"/>
</dbReference>
<feature type="transmembrane region" description="Helical" evidence="7">
    <location>
        <begin position="229"/>
        <end position="252"/>
    </location>
</feature>